<evidence type="ECO:0000313" key="1">
    <source>
        <dbReference type="EMBL" id="KAJ1348966.1"/>
    </source>
</evidence>
<reference evidence="1" key="1">
    <citation type="submission" date="2021-06" db="EMBL/GenBank/DDBJ databases">
        <title>Parelaphostrongylus tenuis whole genome reference sequence.</title>
        <authorList>
            <person name="Garwood T.J."/>
            <person name="Larsen P.A."/>
            <person name="Fountain-Jones N.M."/>
            <person name="Garbe J.R."/>
            <person name="Macchietto M.G."/>
            <person name="Kania S.A."/>
            <person name="Gerhold R.W."/>
            <person name="Richards J.E."/>
            <person name="Wolf T.M."/>
        </authorList>
    </citation>
    <scope>NUCLEOTIDE SEQUENCE</scope>
    <source>
        <strain evidence="1">MNPRO001-30</strain>
        <tissue evidence="1">Meninges</tissue>
    </source>
</reference>
<sequence>MRQIVSFFAAQEEITFNMKRYVTTHTCLPWTLTEKDNKLFVDEVQPGFGTGFDSGKEFLVNKGAFQLNTSPIFITTSHRSTLHVVLITAVISLTITNHVSTIAHQHTLDMDSPTTPRPLHKEQLLRGATIIHHTLFVQRQTLHLLPLTTT</sequence>
<accession>A0AAD5MGY3</accession>
<organism evidence="1 2">
    <name type="scientific">Parelaphostrongylus tenuis</name>
    <name type="common">Meningeal worm</name>
    <dbReference type="NCBI Taxonomy" id="148309"/>
    <lineage>
        <taxon>Eukaryota</taxon>
        <taxon>Metazoa</taxon>
        <taxon>Ecdysozoa</taxon>
        <taxon>Nematoda</taxon>
        <taxon>Chromadorea</taxon>
        <taxon>Rhabditida</taxon>
        <taxon>Rhabditina</taxon>
        <taxon>Rhabditomorpha</taxon>
        <taxon>Strongyloidea</taxon>
        <taxon>Metastrongylidae</taxon>
        <taxon>Parelaphostrongylus</taxon>
    </lineage>
</organism>
<name>A0AAD5MGY3_PARTN</name>
<evidence type="ECO:0000313" key="2">
    <source>
        <dbReference type="Proteomes" id="UP001196413"/>
    </source>
</evidence>
<dbReference type="EMBL" id="JAHQIW010000586">
    <property type="protein sequence ID" value="KAJ1348966.1"/>
    <property type="molecule type" value="Genomic_DNA"/>
</dbReference>
<gene>
    <name evidence="1" type="ORF">KIN20_004376</name>
</gene>
<dbReference type="AlphaFoldDB" id="A0AAD5MGY3"/>
<dbReference type="Proteomes" id="UP001196413">
    <property type="component" value="Unassembled WGS sequence"/>
</dbReference>
<comment type="caution">
    <text evidence="1">The sequence shown here is derived from an EMBL/GenBank/DDBJ whole genome shotgun (WGS) entry which is preliminary data.</text>
</comment>
<proteinExistence type="predicted"/>
<protein>
    <submittedName>
        <fullName evidence="1">Uncharacterized protein</fullName>
    </submittedName>
</protein>
<keyword evidence="2" id="KW-1185">Reference proteome</keyword>